<gene>
    <name evidence="2" type="ORF">LCGC14_2643020</name>
</gene>
<organism evidence="2">
    <name type="scientific">marine sediment metagenome</name>
    <dbReference type="NCBI Taxonomy" id="412755"/>
    <lineage>
        <taxon>unclassified sequences</taxon>
        <taxon>metagenomes</taxon>
        <taxon>ecological metagenomes</taxon>
    </lineage>
</organism>
<keyword evidence="1" id="KW-0812">Transmembrane</keyword>
<keyword evidence="1" id="KW-0472">Membrane</keyword>
<feature type="non-terminal residue" evidence="2">
    <location>
        <position position="1"/>
    </location>
</feature>
<name>A0A0F9CP76_9ZZZZ</name>
<evidence type="ECO:0000313" key="2">
    <source>
        <dbReference type="EMBL" id="KKK98416.1"/>
    </source>
</evidence>
<feature type="transmembrane region" description="Helical" evidence="1">
    <location>
        <begin position="6"/>
        <end position="31"/>
    </location>
</feature>
<sequence length="69" mass="7316">KVFGFITLSYWLCLAPVLIDLAIAAGILGLAGMSMMSQEGLSLKDLRAALRGKPGVGKTGSDKKPRIRL</sequence>
<keyword evidence="1" id="KW-1133">Transmembrane helix</keyword>
<dbReference type="EMBL" id="LAZR01045627">
    <property type="protein sequence ID" value="KKK98416.1"/>
    <property type="molecule type" value="Genomic_DNA"/>
</dbReference>
<comment type="caution">
    <text evidence="2">The sequence shown here is derived from an EMBL/GenBank/DDBJ whole genome shotgun (WGS) entry which is preliminary data.</text>
</comment>
<dbReference type="AlphaFoldDB" id="A0A0F9CP76"/>
<accession>A0A0F9CP76</accession>
<reference evidence="2" key="1">
    <citation type="journal article" date="2015" name="Nature">
        <title>Complex archaea that bridge the gap between prokaryotes and eukaryotes.</title>
        <authorList>
            <person name="Spang A."/>
            <person name="Saw J.H."/>
            <person name="Jorgensen S.L."/>
            <person name="Zaremba-Niedzwiedzka K."/>
            <person name="Martijn J."/>
            <person name="Lind A.E."/>
            <person name="van Eijk R."/>
            <person name="Schleper C."/>
            <person name="Guy L."/>
            <person name="Ettema T.J."/>
        </authorList>
    </citation>
    <scope>NUCLEOTIDE SEQUENCE</scope>
</reference>
<evidence type="ECO:0000256" key="1">
    <source>
        <dbReference type="SAM" id="Phobius"/>
    </source>
</evidence>
<protein>
    <submittedName>
        <fullName evidence="2">Uncharacterized protein</fullName>
    </submittedName>
</protein>
<proteinExistence type="predicted"/>